<dbReference type="InterPro" id="IPR037620">
    <property type="entry name" value="LIP-1_SAM_1"/>
</dbReference>
<evidence type="ECO:0000256" key="1">
    <source>
        <dbReference type="ARBA" id="ARBA00004496"/>
    </source>
</evidence>
<dbReference type="SUPFAM" id="SSF47769">
    <property type="entry name" value="SAM/Pointed domain"/>
    <property type="match status" value="3"/>
</dbReference>
<evidence type="ECO:0000313" key="11">
    <source>
        <dbReference type="Proteomes" id="UP000261580"/>
    </source>
</evidence>
<keyword evidence="4" id="KW-0597">Phosphoprotein</keyword>
<dbReference type="STRING" id="32507.ENSNBRP00000021306"/>
<dbReference type="CDD" id="cd09568">
    <property type="entry name" value="SAM_liprin-alpha1_2_3_4_repeat3"/>
    <property type="match status" value="1"/>
</dbReference>
<evidence type="ECO:0000256" key="8">
    <source>
        <dbReference type="SAM" id="MobiDB-lite"/>
    </source>
</evidence>
<dbReference type="Gene3D" id="1.10.150.50">
    <property type="entry name" value="Transcription Factor, Ets-1"/>
    <property type="match status" value="3"/>
</dbReference>
<feature type="compositionally biased region" description="Polar residues" evidence="8">
    <location>
        <begin position="223"/>
        <end position="238"/>
    </location>
</feature>
<feature type="coiled-coil region" evidence="7">
    <location>
        <begin position="610"/>
        <end position="637"/>
    </location>
</feature>
<keyword evidence="3" id="KW-0963">Cytoplasm</keyword>
<dbReference type="Ensembl" id="ENSNBRT00000021883.1">
    <property type="protein sequence ID" value="ENSNBRP00000021306.1"/>
    <property type="gene ID" value="ENSNBRG00000016292.1"/>
</dbReference>
<comment type="subcellular location">
    <subcellularLocation>
        <location evidence="1">Cytoplasm</location>
    </subcellularLocation>
</comment>
<protein>
    <submittedName>
        <fullName evidence="10">PTPRF interacting protein alpha 1</fullName>
    </submittedName>
</protein>
<dbReference type="GeneTree" id="ENSGT01050000244900"/>
<reference evidence="10" key="2">
    <citation type="submission" date="2025-09" db="UniProtKB">
        <authorList>
            <consortium name="Ensembl"/>
        </authorList>
    </citation>
    <scope>IDENTIFICATION</scope>
</reference>
<feature type="compositionally biased region" description="Gly residues" evidence="8">
    <location>
        <begin position="14"/>
        <end position="25"/>
    </location>
</feature>
<feature type="region of interest" description="Disordered" evidence="8">
    <location>
        <begin position="1137"/>
        <end position="1158"/>
    </location>
</feature>
<evidence type="ECO:0000256" key="7">
    <source>
        <dbReference type="SAM" id="Coils"/>
    </source>
</evidence>
<organism evidence="10 11">
    <name type="scientific">Neolamprologus brichardi</name>
    <name type="common">Fairy cichlid</name>
    <name type="synonym">Lamprologus brichardi</name>
    <dbReference type="NCBI Taxonomy" id="32507"/>
    <lineage>
        <taxon>Eukaryota</taxon>
        <taxon>Metazoa</taxon>
        <taxon>Chordata</taxon>
        <taxon>Craniata</taxon>
        <taxon>Vertebrata</taxon>
        <taxon>Euteleostomi</taxon>
        <taxon>Actinopterygii</taxon>
        <taxon>Neopterygii</taxon>
        <taxon>Teleostei</taxon>
        <taxon>Neoteleostei</taxon>
        <taxon>Acanthomorphata</taxon>
        <taxon>Ovalentaria</taxon>
        <taxon>Cichlomorphae</taxon>
        <taxon>Cichliformes</taxon>
        <taxon>Cichlidae</taxon>
        <taxon>African cichlids</taxon>
        <taxon>Pseudocrenilabrinae</taxon>
        <taxon>Lamprologini</taxon>
        <taxon>Neolamprologus</taxon>
    </lineage>
</organism>
<dbReference type="Pfam" id="PF07647">
    <property type="entry name" value="SAM_2"/>
    <property type="match status" value="1"/>
</dbReference>
<dbReference type="CDD" id="cd09565">
    <property type="entry name" value="SAM_liprin-alpha1_2_3_4_repeat2"/>
    <property type="match status" value="1"/>
</dbReference>
<dbReference type="InterPro" id="IPR057892">
    <property type="entry name" value="LIP-1_CC2"/>
</dbReference>
<dbReference type="GO" id="GO:0005737">
    <property type="term" value="C:cytoplasm"/>
    <property type="evidence" value="ECO:0007669"/>
    <property type="project" value="UniProtKB-SubCell"/>
</dbReference>
<dbReference type="SMART" id="SM00454">
    <property type="entry name" value="SAM"/>
    <property type="match status" value="3"/>
</dbReference>
<dbReference type="InterPro" id="IPR037622">
    <property type="entry name" value="LIP-1_SAM_3"/>
</dbReference>
<keyword evidence="6 7" id="KW-0175">Coiled coil</keyword>
<feature type="compositionally biased region" description="Low complexity" evidence="8">
    <location>
        <begin position="1137"/>
        <end position="1148"/>
    </location>
</feature>
<reference evidence="10" key="1">
    <citation type="submission" date="2025-08" db="UniProtKB">
        <authorList>
            <consortium name="Ensembl"/>
        </authorList>
    </citation>
    <scope>IDENTIFICATION</scope>
</reference>
<accession>A0A3Q4HH25</accession>
<dbReference type="Proteomes" id="UP000261580">
    <property type="component" value="Unassembled WGS sequence"/>
</dbReference>
<dbReference type="GO" id="GO:0050808">
    <property type="term" value="P:synapse organization"/>
    <property type="evidence" value="ECO:0007669"/>
    <property type="project" value="TreeGrafter"/>
</dbReference>
<dbReference type="OMA" id="CIGLREY"/>
<evidence type="ECO:0000313" key="10">
    <source>
        <dbReference type="Ensembl" id="ENSNBRP00000021306.1"/>
    </source>
</evidence>
<dbReference type="AlphaFoldDB" id="A0A3Q4HH25"/>
<dbReference type="InterPro" id="IPR029515">
    <property type="entry name" value="Liprin"/>
</dbReference>
<evidence type="ECO:0000256" key="2">
    <source>
        <dbReference type="ARBA" id="ARBA00007026"/>
    </source>
</evidence>
<sequence>MMCEVMPTISEAEGPGGGNGGGRRGSGSPLQSDSEGHFESLMVSMLEERDRLLETLRETQENLGLTQSKLHEVSHERDSLQRQLNTALPQEFAALTKELNVCREQLLEKEEEIAELKAERNNTRLLLEHLECLVSRHERSLRMTVVKRQAQSPAGVSSEVEVLKALKSLFEHHKALDEKVRERLRVALERCSALEEQLTFSHKELAYLREQNSQKRGLADGTSEVNHNSENTPSTNGKRSSDGSSSQEDESAPGFGKVGELQEVMDRQMADLGQMKERMAAMASRITELEEDLDTARKDLIKSEDMNTRLQRDLRESMAQKEDMEERITTLEKRYLAAQREATSVHDLNDKLENEVANKDSLYRQTEERNRQLQEKLELAEQKLQQTIRKAETLPEVEAELAQRVAALTKAEERHGNVEERLRQLEAQLEEKNQELLRARQREKMNEEHNKRLSETVDKLLSESNERLQLHLKERMSALEDKNSLIRELEHTKKLIEESHHEKLGSTPDFRYPVSASSMMDSNSDHYGSALVLRRPQKGRVAALRDEPSKVQTLNEQEWERMQQANVLANVAQAFESDMDASDLEEDRETVFSSVDLLSPAGQADAQTLALMLQEQLDAINNEIRMIQEEKESTAIRAEEIECRVGSGDSLGGHFRSMSSIPPSLYAGSSLGGSPPGSGHSTPRRIPRSPNRELDRMGVMTLSAQDDKATIHCETSPPTTPRSIRLNREVGHAASHEDIRDIRGSLQDGQGSNPSSSNSSQDSLNKAAKKKSIKSSIGRLFGKKEKGRPSLPGKDPASQAGTPEAESSPKDGLGVGTLGGPAEKNRKLQKKHELLEEARRQGLPFAQWDGPTVVVWLELWVGMPAWYVAACRANVKSGAIMSALSDTEIQREIGISNPLHRLKLRLAIQEIMSLTSPSAPPTSRTTLAYGDMNHEWIGNEWLPSLGLPQYRSYFMESLVDARMLDHLTKKDLRGQLKMVDSFHRNSFQCGVMCLRRLNYDRKELERRREESMLEFKDVLVWSNERVISWVQAIGLKEYSSNLCESGVHGALLALDDAFDHNALALLLQIPTQNTQARATLEREYSSLLAMGTDRRMEEDDDKNFRRAPSWRKKFRPKDMRGMSLGASDTLPANFRVTSSSAASPSTQPKRSPMDGKQRERRQCAHGVCETLCRCLTSPHVHLLLFGWLCDDAVTNGMSLHVISAYVEIQEVSLYRGWTLPQSGPTLVNTQR</sequence>
<keyword evidence="11" id="KW-1185">Reference proteome</keyword>
<name>A0A3Q4HH25_NEOBR</name>
<dbReference type="InterPro" id="IPR037621">
    <property type="entry name" value="LIP-1_SAM_2"/>
</dbReference>
<feature type="coiled-coil region" evidence="7">
    <location>
        <begin position="272"/>
        <end position="446"/>
    </location>
</feature>
<evidence type="ECO:0000256" key="3">
    <source>
        <dbReference type="ARBA" id="ARBA00022490"/>
    </source>
</evidence>
<dbReference type="Pfam" id="PF25526">
    <property type="entry name" value="LIP-1"/>
    <property type="match status" value="1"/>
</dbReference>
<feature type="region of interest" description="Disordered" evidence="8">
    <location>
        <begin position="744"/>
        <end position="827"/>
    </location>
</feature>
<dbReference type="CDD" id="cd09562">
    <property type="entry name" value="SAM_liprin-alpha1_2_3_4_repeat1"/>
    <property type="match status" value="1"/>
</dbReference>
<feature type="domain" description="SAM" evidence="9">
    <location>
        <begin position="940"/>
        <end position="997"/>
    </location>
</feature>
<dbReference type="PANTHER" id="PTHR12587:SF15">
    <property type="entry name" value="LIPRIN-ALPHA-1"/>
    <property type="match status" value="1"/>
</dbReference>
<dbReference type="PROSITE" id="PS50105">
    <property type="entry name" value="SAM_DOMAIN"/>
    <property type="match status" value="3"/>
</dbReference>
<keyword evidence="5" id="KW-0677">Repeat</keyword>
<feature type="region of interest" description="Disordered" evidence="8">
    <location>
        <begin position="1"/>
        <end position="35"/>
    </location>
</feature>
<dbReference type="FunFam" id="1.10.150.50:FF:000004">
    <property type="entry name" value="PTPRF interacting protein alpha 1"/>
    <property type="match status" value="1"/>
</dbReference>
<dbReference type="Bgee" id="ENSNBRG00000016292">
    <property type="expression patterns" value="Expressed in blood and 9 other cell types or tissues"/>
</dbReference>
<feature type="coiled-coil region" evidence="7">
    <location>
        <begin position="92"/>
        <end position="133"/>
    </location>
</feature>
<feature type="domain" description="SAM" evidence="9">
    <location>
        <begin position="848"/>
        <end position="914"/>
    </location>
</feature>
<dbReference type="PANTHER" id="PTHR12587">
    <property type="entry name" value="LAR INTERACTING PROTEIN LIP -RELATED PROTEIN"/>
    <property type="match status" value="1"/>
</dbReference>
<evidence type="ECO:0000256" key="5">
    <source>
        <dbReference type="ARBA" id="ARBA00022737"/>
    </source>
</evidence>
<evidence type="ECO:0000256" key="6">
    <source>
        <dbReference type="ARBA" id="ARBA00023054"/>
    </source>
</evidence>
<comment type="similarity">
    <text evidence="2">Belongs to the liprin family. Liprin-alpha subfamily.</text>
</comment>
<feature type="compositionally biased region" description="Low complexity" evidence="8">
    <location>
        <begin position="748"/>
        <end position="763"/>
    </location>
</feature>
<dbReference type="FunFam" id="1.10.150.50:FF:000003">
    <property type="entry name" value="liprin-alpha-2 isoform X1"/>
    <property type="match status" value="1"/>
</dbReference>
<feature type="region of interest" description="Disordered" evidence="8">
    <location>
        <begin position="664"/>
        <end position="726"/>
    </location>
</feature>
<evidence type="ECO:0000259" key="9">
    <source>
        <dbReference type="PROSITE" id="PS50105"/>
    </source>
</evidence>
<dbReference type="InterPro" id="IPR013761">
    <property type="entry name" value="SAM/pointed_sf"/>
</dbReference>
<evidence type="ECO:0000256" key="4">
    <source>
        <dbReference type="ARBA" id="ARBA00022553"/>
    </source>
</evidence>
<dbReference type="Pfam" id="PF00536">
    <property type="entry name" value="SAM_1"/>
    <property type="match status" value="1"/>
</dbReference>
<dbReference type="SUPFAM" id="SSF57997">
    <property type="entry name" value="Tropomyosin"/>
    <property type="match status" value="1"/>
</dbReference>
<dbReference type="GO" id="GO:0048786">
    <property type="term" value="C:presynaptic active zone"/>
    <property type="evidence" value="ECO:0007669"/>
    <property type="project" value="TreeGrafter"/>
</dbReference>
<feature type="region of interest" description="Disordered" evidence="8">
    <location>
        <begin position="213"/>
        <end position="261"/>
    </location>
</feature>
<proteinExistence type="inferred from homology"/>
<feature type="domain" description="SAM" evidence="9">
    <location>
        <begin position="1021"/>
        <end position="1090"/>
    </location>
</feature>
<dbReference type="InterPro" id="IPR001660">
    <property type="entry name" value="SAM"/>
</dbReference>